<sequence>MKQSQNLIFHRNHFSFFFASSVSQGRMQSRDILSDKHTRSFFVCFVGTYHRSIDIIWSLQLLQSKMATQAKKCYFFLIYVPLFWSMKLHSELNISHLKVYVSKIIIRSKH</sequence>
<evidence type="ECO:0000313" key="1">
    <source>
        <dbReference type="EMBL" id="JAH98394.1"/>
    </source>
</evidence>
<name>A0A0E9X720_ANGAN</name>
<dbReference type="EMBL" id="GBXM01010183">
    <property type="protein sequence ID" value="JAH98394.1"/>
    <property type="molecule type" value="Transcribed_RNA"/>
</dbReference>
<organism evidence="1">
    <name type="scientific">Anguilla anguilla</name>
    <name type="common">European freshwater eel</name>
    <name type="synonym">Muraena anguilla</name>
    <dbReference type="NCBI Taxonomy" id="7936"/>
    <lineage>
        <taxon>Eukaryota</taxon>
        <taxon>Metazoa</taxon>
        <taxon>Chordata</taxon>
        <taxon>Craniata</taxon>
        <taxon>Vertebrata</taxon>
        <taxon>Euteleostomi</taxon>
        <taxon>Actinopterygii</taxon>
        <taxon>Neopterygii</taxon>
        <taxon>Teleostei</taxon>
        <taxon>Anguilliformes</taxon>
        <taxon>Anguillidae</taxon>
        <taxon>Anguilla</taxon>
    </lineage>
</organism>
<reference evidence="1" key="2">
    <citation type="journal article" date="2015" name="Fish Shellfish Immunol.">
        <title>Early steps in the European eel (Anguilla anguilla)-Vibrio vulnificus interaction in the gills: Role of the RtxA13 toxin.</title>
        <authorList>
            <person name="Callol A."/>
            <person name="Pajuelo D."/>
            <person name="Ebbesson L."/>
            <person name="Teles M."/>
            <person name="MacKenzie S."/>
            <person name="Amaro C."/>
        </authorList>
    </citation>
    <scope>NUCLEOTIDE SEQUENCE</scope>
</reference>
<reference evidence="1" key="1">
    <citation type="submission" date="2014-11" db="EMBL/GenBank/DDBJ databases">
        <authorList>
            <person name="Amaro Gonzalez C."/>
        </authorList>
    </citation>
    <scope>NUCLEOTIDE SEQUENCE</scope>
</reference>
<accession>A0A0E9X720</accession>
<dbReference type="AlphaFoldDB" id="A0A0E9X720"/>
<proteinExistence type="predicted"/>
<protein>
    <submittedName>
        <fullName evidence="1">Uncharacterized protein</fullName>
    </submittedName>
</protein>